<evidence type="ECO:0000313" key="11">
    <source>
        <dbReference type="EMBL" id="EJP71762.1"/>
    </source>
</evidence>
<evidence type="ECO:0000259" key="10">
    <source>
        <dbReference type="PROSITE" id="PS51790"/>
    </source>
</evidence>
<dbReference type="HOGENOM" id="CLU_031040_8_5_6"/>
<dbReference type="EC" id="1.8.4.12" evidence="2 9"/>
<name>J4UZE3_9GAMM</name>
<dbReference type="FunFam" id="2.170.150.20:FF:000001">
    <property type="entry name" value="Peptide methionine sulfoxide reductase MsrB"/>
    <property type="match status" value="1"/>
</dbReference>
<dbReference type="NCBIfam" id="TIGR00357">
    <property type="entry name" value="peptide-methionine (R)-S-oxide reductase MsrB"/>
    <property type="match status" value="1"/>
</dbReference>
<dbReference type="EMBL" id="JH611156">
    <property type="protein sequence ID" value="EJP71762.1"/>
    <property type="molecule type" value="Genomic_DNA"/>
</dbReference>
<dbReference type="STRING" id="1123866.NT01SARS_0239"/>
<dbReference type="InterPro" id="IPR011057">
    <property type="entry name" value="Mss4-like_sf"/>
</dbReference>
<keyword evidence="5 9" id="KW-0862">Zinc</keyword>
<dbReference type="GO" id="GO:0033743">
    <property type="term" value="F:peptide-methionine (R)-S-oxide reductase activity"/>
    <property type="evidence" value="ECO:0007669"/>
    <property type="project" value="UniProtKB-UniRule"/>
</dbReference>
<dbReference type="PANTHER" id="PTHR10173:SF52">
    <property type="entry name" value="METHIONINE-R-SULFOXIDE REDUCTASE B1"/>
    <property type="match status" value="1"/>
</dbReference>
<feature type="active site" description="Nucleophile" evidence="9">
    <location>
        <position position="119"/>
    </location>
</feature>
<evidence type="ECO:0000256" key="3">
    <source>
        <dbReference type="ARBA" id="ARBA00021130"/>
    </source>
</evidence>
<dbReference type="HAMAP" id="MF_01400">
    <property type="entry name" value="MsrB"/>
    <property type="match status" value="1"/>
</dbReference>
<evidence type="ECO:0000256" key="5">
    <source>
        <dbReference type="ARBA" id="ARBA00022833"/>
    </source>
</evidence>
<accession>J4UZE3</accession>
<comment type="similarity">
    <text evidence="1 9">Belongs to the MsrB Met sulfoxide reductase family.</text>
</comment>
<dbReference type="GO" id="GO:0030091">
    <property type="term" value="P:protein repair"/>
    <property type="evidence" value="ECO:0007669"/>
    <property type="project" value="InterPro"/>
</dbReference>
<dbReference type="Pfam" id="PF01641">
    <property type="entry name" value="SelR"/>
    <property type="match status" value="1"/>
</dbReference>
<dbReference type="InterPro" id="IPR028427">
    <property type="entry name" value="Met_Sox_Rdtase_MsrB"/>
</dbReference>
<gene>
    <name evidence="9 11" type="primary">msrB</name>
    <name evidence="11" type="ORF">NT01SARS_0239</name>
</gene>
<evidence type="ECO:0000256" key="7">
    <source>
        <dbReference type="ARBA" id="ARBA00048488"/>
    </source>
</evidence>
<feature type="binding site" evidence="9">
    <location>
        <position position="50"/>
    </location>
    <ligand>
        <name>Zn(2+)</name>
        <dbReference type="ChEBI" id="CHEBI:29105"/>
    </ligand>
</feature>
<dbReference type="GO" id="GO:0006979">
    <property type="term" value="P:response to oxidative stress"/>
    <property type="evidence" value="ECO:0007669"/>
    <property type="project" value="InterPro"/>
</dbReference>
<evidence type="ECO:0000313" key="12">
    <source>
        <dbReference type="Proteomes" id="UP000010305"/>
    </source>
</evidence>
<dbReference type="GO" id="GO:0005737">
    <property type="term" value="C:cytoplasm"/>
    <property type="evidence" value="ECO:0007669"/>
    <property type="project" value="TreeGrafter"/>
</dbReference>
<feature type="binding site" evidence="9">
    <location>
        <position position="96"/>
    </location>
    <ligand>
        <name>Zn(2+)</name>
        <dbReference type="ChEBI" id="CHEBI:29105"/>
    </ligand>
</feature>
<evidence type="ECO:0000256" key="4">
    <source>
        <dbReference type="ARBA" id="ARBA00022723"/>
    </source>
</evidence>
<proteinExistence type="inferred from homology"/>
<sequence>MSKVYKDESEWQKLLDDESYRVTRLAGTERPFSGKYWDFKESGSYKCICCGEHLFDSSSKYDSGCGWPSFFIPSNEESIDEYEDNSFGMQRIEVKCSKCDAHLGHVFNDGPQPTGLRYCINSASLDFEQDK</sequence>
<evidence type="ECO:0000256" key="9">
    <source>
        <dbReference type="HAMAP-Rule" id="MF_01400"/>
    </source>
</evidence>
<dbReference type="PROSITE" id="PS51790">
    <property type="entry name" value="MSRB"/>
    <property type="match status" value="1"/>
</dbReference>
<organism evidence="11 12">
    <name type="scientific">SAR86 cluster bacterium SAR86A</name>
    <dbReference type="NCBI Taxonomy" id="1123866"/>
    <lineage>
        <taxon>Bacteria</taxon>
        <taxon>Pseudomonadati</taxon>
        <taxon>Pseudomonadota</taxon>
        <taxon>Gammaproteobacteria</taxon>
        <taxon>SAR86 cluster</taxon>
    </lineage>
</organism>
<keyword evidence="6 9" id="KW-0560">Oxidoreductase</keyword>
<evidence type="ECO:0000256" key="8">
    <source>
        <dbReference type="ARBA" id="ARBA00075819"/>
    </source>
</evidence>
<evidence type="ECO:0000256" key="1">
    <source>
        <dbReference type="ARBA" id="ARBA00007174"/>
    </source>
</evidence>
<reference evidence="11 12" key="1">
    <citation type="journal article" date="2012" name="ISME J.">
        <title>Genomic insights to SAR86, an abundant and uncultivated marine bacterial lineage.</title>
        <authorList>
            <person name="Dupont C.L."/>
            <person name="Rusch D.B."/>
            <person name="Yooseph S."/>
            <person name="Lombardo M.J."/>
            <person name="Richter R.A."/>
            <person name="Valas R."/>
            <person name="Novotny M."/>
            <person name="Yee-Greenbaum J."/>
            <person name="Selengut J.D."/>
            <person name="Haft D.H."/>
            <person name="Halpern A.L."/>
            <person name="Lasken R.S."/>
            <person name="Nealson K."/>
            <person name="Friedman R."/>
            <person name="Venter J.C."/>
        </authorList>
    </citation>
    <scope>NUCLEOTIDE SEQUENCE [LARGE SCALE GENOMIC DNA]</scope>
</reference>
<dbReference type="GO" id="GO:0008270">
    <property type="term" value="F:zinc ion binding"/>
    <property type="evidence" value="ECO:0007669"/>
    <property type="project" value="UniProtKB-UniRule"/>
</dbReference>
<evidence type="ECO:0000256" key="6">
    <source>
        <dbReference type="ARBA" id="ARBA00023002"/>
    </source>
</evidence>
<feature type="binding site" evidence="9">
    <location>
        <position position="47"/>
    </location>
    <ligand>
        <name>Zn(2+)</name>
        <dbReference type="ChEBI" id="CHEBI:29105"/>
    </ligand>
</feature>
<comment type="cofactor">
    <cofactor evidence="9">
        <name>Zn(2+)</name>
        <dbReference type="ChEBI" id="CHEBI:29105"/>
    </cofactor>
    <text evidence="9">Binds 1 zinc ion per subunit. The zinc ion is important for the structural integrity of the protein.</text>
</comment>
<feature type="binding site" evidence="9">
    <location>
        <position position="99"/>
    </location>
    <ligand>
        <name>Zn(2+)</name>
        <dbReference type="ChEBI" id="CHEBI:29105"/>
    </ligand>
</feature>
<dbReference type="SUPFAM" id="SSF51316">
    <property type="entry name" value="Mss4-like"/>
    <property type="match status" value="1"/>
</dbReference>
<dbReference type="PANTHER" id="PTHR10173">
    <property type="entry name" value="METHIONINE SULFOXIDE REDUCTASE"/>
    <property type="match status" value="1"/>
</dbReference>
<feature type="domain" description="MsrB" evidence="10">
    <location>
        <begin position="8"/>
        <end position="130"/>
    </location>
</feature>
<comment type="catalytic activity">
    <reaction evidence="7 9">
        <text>L-methionyl-[protein] + [thioredoxin]-disulfide + H2O = L-methionyl-(R)-S-oxide-[protein] + [thioredoxin]-dithiol</text>
        <dbReference type="Rhea" id="RHEA:24164"/>
        <dbReference type="Rhea" id="RHEA-COMP:10698"/>
        <dbReference type="Rhea" id="RHEA-COMP:10700"/>
        <dbReference type="Rhea" id="RHEA-COMP:12313"/>
        <dbReference type="Rhea" id="RHEA-COMP:12314"/>
        <dbReference type="ChEBI" id="CHEBI:15377"/>
        <dbReference type="ChEBI" id="CHEBI:16044"/>
        <dbReference type="ChEBI" id="CHEBI:29950"/>
        <dbReference type="ChEBI" id="CHEBI:45764"/>
        <dbReference type="ChEBI" id="CHEBI:50058"/>
        <dbReference type="EC" id="1.8.4.12"/>
    </reaction>
</comment>
<dbReference type="InterPro" id="IPR002579">
    <property type="entry name" value="Met_Sox_Rdtase_MsrB_dom"/>
</dbReference>
<protein>
    <recommendedName>
        <fullName evidence="3 9">Peptide methionine sulfoxide reductase MsrB</fullName>
        <ecNumber evidence="2 9">1.8.4.12</ecNumber>
    </recommendedName>
    <alternativeName>
        <fullName evidence="8 9">Peptide-methionine (R)-S-oxide reductase</fullName>
    </alternativeName>
</protein>
<keyword evidence="4 9" id="KW-0479">Metal-binding</keyword>
<dbReference type="AlphaFoldDB" id="J4UZE3"/>
<dbReference type="Gene3D" id="2.170.150.20">
    <property type="entry name" value="Peptide methionine sulfoxide reductase"/>
    <property type="match status" value="1"/>
</dbReference>
<dbReference type="Proteomes" id="UP000010305">
    <property type="component" value="Unassembled WGS sequence"/>
</dbReference>
<evidence type="ECO:0000256" key="2">
    <source>
        <dbReference type="ARBA" id="ARBA00012499"/>
    </source>
</evidence>